<evidence type="ECO:0000313" key="4">
    <source>
        <dbReference type="Proteomes" id="UP001359559"/>
    </source>
</evidence>
<name>A0AAN9IQL6_CLITE</name>
<evidence type="ECO:0000256" key="1">
    <source>
        <dbReference type="SAM" id="MobiDB-lite"/>
    </source>
</evidence>
<evidence type="ECO:0000313" key="3">
    <source>
        <dbReference type="EMBL" id="KAK7284470.1"/>
    </source>
</evidence>
<dbReference type="Proteomes" id="UP001359559">
    <property type="component" value="Unassembled WGS sequence"/>
</dbReference>
<evidence type="ECO:0000256" key="2">
    <source>
        <dbReference type="SAM" id="Phobius"/>
    </source>
</evidence>
<keyword evidence="2" id="KW-0472">Membrane</keyword>
<sequence length="83" mass="10016">MIRSVCSDSKVFCFKLVPFSCKLAFYFYWLLSDVNLLVSHMKGNQVEESPMKEKQPSHKTYKMNKTATRRKMMEKKREEKEWK</sequence>
<accession>A0AAN9IQL6</accession>
<protein>
    <submittedName>
        <fullName evidence="3">Uncharacterized protein</fullName>
    </submittedName>
</protein>
<keyword evidence="2" id="KW-0812">Transmembrane</keyword>
<comment type="caution">
    <text evidence="3">The sequence shown here is derived from an EMBL/GenBank/DDBJ whole genome shotgun (WGS) entry which is preliminary data.</text>
</comment>
<reference evidence="3 4" key="1">
    <citation type="submission" date="2024-01" db="EMBL/GenBank/DDBJ databases">
        <title>The genomes of 5 underutilized Papilionoideae crops provide insights into root nodulation and disease resistance.</title>
        <authorList>
            <person name="Yuan L."/>
        </authorList>
    </citation>
    <scope>NUCLEOTIDE SEQUENCE [LARGE SCALE GENOMIC DNA]</scope>
    <source>
        <strain evidence="3">LY-2023</strain>
        <tissue evidence="3">Leaf</tissue>
    </source>
</reference>
<proteinExistence type="predicted"/>
<keyword evidence="4" id="KW-1185">Reference proteome</keyword>
<dbReference type="AlphaFoldDB" id="A0AAN9IQL6"/>
<keyword evidence="2" id="KW-1133">Transmembrane helix</keyword>
<feature type="compositionally biased region" description="Basic residues" evidence="1">
    <location>
        <begin position="57"/>
        <end position="74"/>
    </location>
</feature>
<dbReference type="EMBL" id="JAYKXN010000005">
    <property type="protein sequence ID" value="KAK7284470.1"/>
    <property type="molecule type" value="Genomic_DNA"/>
</dbReference>
<feature type="transmembrane region" description="Helical" evidence="2">
    <location>
        <begin position="12"/>
        <end position="31"/>
    </location>
</feature>
<organism evidence="3 4">
    <name type="scientific">Clitoria ternatea</name>
    <name type="common">Butterfly pea</name>
    <dbReference type="NCBI Taxonomy" id="43366"/>
    <lineage>
        <taxon>Eukaryota</taxon>
        <taxon>Viridiplantae</taxon>
        <taxon>Streptophyta</taxon>
        <taxon>Embryophyta</taxon>
        <taxon>Tracheophyta</taxon>
        <taxon>Spermatophyta</taxon>
        <taxon>Magnoliopsida</taxon>
        <taxon>eudicotyledons</taxon>
        <taxon>Gunneridae</taxon>
        <taxon>Pentapetalae</taxon>
        <taxon>rosids</taxon>
        <taxon>fabids</taxon>
        <taxon>Fabales</taxon>
        <taxon>Fabaceae</taxon>
        <taxon>Papilionoideae</taxon>
        <taxon>50 kb inversion clade</taxon>
        <taxon>NPAAA clade</taxon>
        <taxon>indigoferoid/millettioid clade</taxon>
        <taxon>Phaseoleae</taxon>
        <taxon>Clitoria</taxon>
    </lineage>
</organism>
<gene>
    <name evidence="3" type="ORF">RJT34_19216</name>
</gene>
<feature type="region of interest" description="Disordered" evidence="1">
    <location>
        <begin position="47"/>
        <end position="83"/>
    </location>
</feature>